<reference evidence="8 9" key="1">
    <citation type="submission" date="2018-06" db="EMBL/GenBank/DDBJ databases">
        <title>Genomic Encyclopedia of Type Strains, Phase IV (KMG-IV): sequencing the most valuable type-strain genomes for metagenomic binning, comparative biology and taxonomic classification.</title>
        <authorList>
            <person name="Goeker M."/>
        </authorList>
    </citation>
    <scope>NUCLEOTIDE SEQUENCE [LARGE SCALE GENOMIC DNA]</scope>
    <source>
        <strain evidence="8 9">DSM 24032</strain>
    </source>
</reference>
<evidence type="ECO:0000256" key="3">
    <source>
        <dbReference type="ARBA" id="ARBA00022692"/>
    </source>
</evidence>
<dbReference type="SUPFAM" id="SSF103481">
    <property type="entry name" value="Multidrug resistance efflux transporter EmrE"/>
    <property type="match status" value="2"/>
</dbReference>
<evidence type="ECO:0000313" key="8">
    <source>
        <dbReference type="EMBL" id="RBP48926.1"/>
    </source>
</evidence>
<evidence type="ECO:0000313" key="9">
    <source>
        <dbReference type="Proteomes" id="UP000253083"/>
    </source>
</evidence>
<evidence type="ECO:0000256" key="6">
    <source>
        <dbReference type="SAM" id="Phobius"/>
    </source>
</evidence>
<comment type="similarity">
    <text evidence="2">Belongs to the EamA transporter family.</text>
</comment>
<evidence type="ECO:0000256" key="2">
    <source>
        <dbReference type="ARBA" id="ARBA00007362"/>
    </source>
</evidence>
<dbReference type="AlphaFoldDB" id="A0A395JGE3"/>
<feature type="transmembrane region" description="Helical" evidence="6">
    <location>
        <begin position="147"/>
        <end position="168"/>
    </location>
</feature>
<feature type="transmembrane region" description="Helical" evidence="6">
    <location>
        <begin position="118"/>
        <end position="135"/>
    </location>
</feature>
<evidence type="ECO:0000259" key="7">
    <source>
        <dbReference type="Pfam" id="PF00892"/>
    </source>
</evidence>
<feature type="transmembrane region" description="Helical" evidence="6">
    <location>
        <begin position="272"/>
        <end position="289"/>
    </location>
</feature>
<dbReference type="PANTHER" id="PTHR32322:SF2">
    <property type="entry name" value="EAMA DOMAIN-CONTAINING PROTEIN"/>
    <property type="match status" value="1"/>
</dbReference>
<keyword evidence="9" id="KW-1185">Reference proteome</keyword>
<sequence>MKNATLYVLTVLIWGSTWLAIEFQLGSVHVLASVAYRFAIAAILMWLFCLWRRIPMRFSLRNHGYIVLLALFNFSLNYAVIYTSQKYLTSAMTSVAFSTMLLMNIINTRIFFGSRISPRVFIGSGLGILGIYTLFRDDLFAANESGTSLVGLGLVLLAALIASIGNMVSVRNSRAGMNVFAVNAWGMLYGTIALCVIMLLTGTEFGFELTTNYLASLIYLSVFGTVIAFATYYVLLSNMGPERASYVIVLFPVVAIVLSSLFENFAWTHNTFVGFALVMLGNAVVLTPFDRLRRLTRISTS</sequence>
<dbReference type="FunCoup" id="A0A395JGE3">
    <property type="interactions" value="352"/>
</dbReference>
<dbReference type="RefSeq" id="WP_113955515.1">
    <property type="nucleotide sequence ID" value="NZ_QNRT01000005.1"/>
</dbReference>
<accession>A0A395JGE3</accession>
<dbReference type="InterPro" id="IPR000620">
    <property type="entry name" value="EamA_dom"/>
</dbReference>
<dbReference type="PANTHER" id="PTHR32322">
    <property type="entry name" value="INNER MEMBRANE TRANSPORTER"/>
    <property type="match status" value="1"/>
</dbReference>
<comment type="subcellular location">
    <subcellularLocation>
        <location evidence="1">Membrane</location>
        <topology evidence="1">Multi-pass membrane protein</topology>
    </subcellularLocation>
</comment>
<feature type="domain" description="EamA" evidence="7">
    <location>
        <begin position="151"/>
        <end position="286"/>
    </location>
</feature>
<feature type="transmembrane region" description="Helical" evidence="6">
    <location>
        <begin position="213"/>
        <end position="235"/>
    </location>
</feature>
<evidence type="ECO:0000256" key="4">
    <source>
        <dbReference type="ARBA" id="ARBA00022989"/>
    </source>
</evidence>
<feature type="transmembrane region" description="Helical" evidence="6">
    <location>
        <begin position="247"/>
        <end position="266"/>
    </location>
</feature>
<dbReference type="Proteomes" id="UP000253083">
    <property type="component" value="Unassembled WGS sequence"/>
</dbReference>
<comment type="caution">
    <text evidence="8">The sequence shown here is derived from an EMBL/GenBank/DDBJ whole genome shotgun (WGS) entry which is preliminary data.</text>
</comment>
<name>A0A395JGE3_9GAMM</name>
<evidence type="ECO:0000256" key="1">
    <source>
        <dbReference type="ARBA" id="ARBA00004141"/>
    </source>
</evidence>
<dbReference type="EMBL" id="QNRT01000005">
    <property type="protein sequence ID" value="RBP48926.1"/>
    <property type="molecule type" value="Genomic_DNA"/>
</dbReference>
<protein>
    <submittedName>
        <fullName evidence="8">EamA-like transporter family protein</fullName>
    </submittedName>
</protein>
<dbReference type="OrthoDB" id="2352272at2"/>
<dbReference type="GO" id="GO:0016020">
    <property type="term" value="C:membrane"/>
    <property type="evidence" value="ECO:0007669"/>
    <property type="project" value="UniProtKB-SubCell"/>
</dbReference>
<keyword evidence="3 6" id="KW-0812">Transmembrane</keyword>
<proteinExistence type="inferred from homology"/>
<dbReference type="InterPro" id="IPR050638">
    <property type="entry name" value="AA-Vitamin_Transporters"/>
</dbReference>
<dbReference type="Pfam" id="PF00892">
    <property type="entry name" value="EamA"/>
    <property type="match status" value="2"/>
</dbReference>
<organism evidence="8 9">
    <name type="scientific">Arenicella xantha</name>
    <dbReference type="NCBI Taxonomy" id="644221"/>
    <lineage>
        <taxon>Bacteria</taxon>
        <taxon>Pseudomonadati</taxon>
        <taxon>Pseudomonadota</taxon>
        <taxon>Gammaproteobacteria</taxon>
        <taxon>Arenicellales</taxon>
        <taxon>Arenicellaceae</taxon>
        <taxon>Arenicella</taxon>
    </lineage>
</organism>
<dbReference type="InParanoid" id="A0A395JGE3"/>
<gene>
    <name evidence="8" type="ORF">DFR28_105266</name>
</gene>
<keyword evidence="4 6" id="KW-1133">Transmembrane helix</keyword>
<keyword evidence="5 6" id="KW-0472">Membrane</keyword>
<feature type="transmembrane region" description="Helical" evidence="6">
    <location>
        <begin position="180"/>
        <end position="201"/>
    </location>
</feature>
<dbReference type="InterPro" id="IPR037185">
    <property type="entry name" value="EmrE-like"/>
</dbReference>
<feature type="transmembrane region" description="Helical" evidence="6">
    <location>
        <begin position="29"/>
        <end position="51"/>
    </location>
</feature>
<feature type="domain" description="EamA" evidence="7">
    <location>
        <begin position="6"/>
        <end position="135"/>
    </location>
</feature>
<feature type="transmembrane region" description="Helical" evidence="6">
    <location>
        <begin position="63"/>
        <end position="81"/>
    </location>
</feature>
<feature type="transmembrane region" description="Helical" evidence="6">
    <location>
        <begin position="87"/>
        <end position="106"/>
    </location>
</feature>
<evidence type="ECO:0000256" key="5">
    <source>
        <dbReference type="ARBA" id="ARBA00023136"/>
    </source>
</evidence>